<dbReference type="CDD" id="cd06223">
    <property type="entry name" value="PRTases_typeI"/>
    <property type="match status" value="1"/>
</dbReference>
<evidence type="ECO:0000256" key="1">
    <source>
        <dbReference type="ARBA" id="ARBA00008007"/>
    </source>
</evidence>
<dbReference type="OrthoDB" id="9779910at2"/>
<evidence type="ECO:0000313" key="3">
    <source>
        <dbReference type="Proteomes" id="UP000199634"/>
    </source>
</evidence>
<name>A0A1H6MIJ2_9FLAO</name>
<protein>
    <submittedName>
        <fullName evidence="2">ComF family protein</fullName>
    </submittedName>
</protein>
<proteinExistence type="inferred from homology"/>
<dbReference type="Proteomes" id="UP000199634">
    <property type="component" value="Unassembled WGS sequence"/>
</dbReference>
<dbReference type="Gene3D" id="3.40.50.2020">
    <property type="match status" value="1"/>
</dbReference>
<accession>A0A1H6MIJ2</accession>
<dbReference type="SUPFAM" id="SSF53271">
    <property type="entry name" value="PRTase-like"/>
    <property type="match status" value="1"/>
</dbReference>
<dbReference type="InterPro" id="IPR051910">
    <property type="entry name" value="ComF/GntX_DNA_util-trans"/>
</dbReference>
<dbReference type="AlphaFoldDB" id="A0A1H6MIJ2"/>
<dbReference type="PANTHER" id="PTHR47505:SF1">
    <property type="entry name" value="DNA UTILIZATION PROTEIN YHGH"/>
    <property type="match status" value="1"/>
</dbReference>
<keyword evidence="3" id="KW-1185">Reference proteome</keyword>
<evidence type="ECO:0000313" key="2">
    <source>
        <dbReference type="EMBL" id="SEH98219.1"/>
    </source>
</evidence>
<dbReference type="RefSeq" id="WP_091101725.1">
    <property type="nucleotide sequence ID" value="NZ_FNXE01000046.1"/>
</dbReference>
<dbReference type="EMBL" id="FNXE01000046">
    <property type="protein sequence ID" value="SEH98219.1"/>
    <property type="molecule type" value="Genomic_DNA"/>
</dbReference>
<dbReference type="InterPro" id="IPR029057">
    <property type="entry name" value="PRTase-like"/>
</dbReference>
<gene>
    <name evidence="2" type="ORF">SAMN02927937_02529</name>
</gene>
<reference evidence="2 3" key="1">
    <citation type="submission" date="2016-10" db="EMBL/GenBank/DDBJ databases">
        <authorList>
            <person name="de Groot N.N."/>
        </authorList>
    </citation>
    <scope>NUCLEOTIDE SEQUENCE [LARGE SCALE GENOMIC DNA]</scope>
    <source>
        <strain evidence="2 3">CGMCC 1.10825</strain>
    </source>
</reference>
<dbReference type="STRING" id="1159016.SAMN02927937_02529"/>
<organism evidence="2 3">
    <name type="scientific">Paenimyroides marinum</name>
    <dbReference type="NCBI Taxonomy" id="1159016"/>
    <lineage>
        <taxon>Bacteria</taxon>
        <taxon>Pseudomonadati</taxon>
        <taxon>Bacteroidota</taxon>
        <taxon>Flavobacteriia</taxon>
        <taxon>Flavobacteriales</taxon>
        <taxon>Flavobacteriaceae</taxon>
        <taxon>Paenimyroides</taxon>
    </lineage>
</organism>
<dbReference type="InterPro" id="IPR000836">
    <property type="entry name" value="PRTase_dom"/>
</dbReference>
<dbReference type="PANTHER" id="PTHR47505">
    <property type="entry name" value="DNA UTILIZATION PROTEIN YHGH"/>
    <property type="match status" value="1"/>
</dbReference>
<sequence>MEWIKNVFDLFYPHFCFGCEEALQNKDDILCDNCLFHLNFIPVSVDDASEMKRRFYGKLLVAHCVSVLYFSEEGIAQKLLHQLKYKNQQKIGRFLAGLTLQHLKNHSVFNWADAMVCIPLHPSKEKKRGYNQLTTFCNELSCKLNIPFYKDYLIKTSNTKTQTHKNIFQRAKITNEFKINPTFEHLNHKNILLIDDVMTTGSTLQNAGNCILKNSSNNLSVLTMAYTK</sequence>
<comment type="similarity">
    <text evidence="1">Belongs to the ComF/GntX family.</text>
</comment>